<comment type="caution">
    <text evidence="1">The sequence shown here is derived from an EMBL/GenBank/DDBJ whole genome shotgun (WGS) entry which is preliminary data.</text>
</comment>
<evidence type="ECO:0008006" key="3">
    <source>
        <dbReference type="Google" id="ProtNLM"/>
    </source>
</evidence>
<accession>A0A917CSK2</accession>
<dbReference type="Proteomes" id="UP000605253">
    <property type="component" value="Unassembled WGS sequence"/>
</dbReference>
<dbReference type="InterPro" id="IPR018741">
    <property type="entry name" value="DUF2288"/>
</dbReference>
<keyword evidence="2" id="KW-1185">Reference proteome</keyword>
<evidence type="ECO:0000313" key="2">
    <source>
        <dbReference type="Proteomes" id="UP000605253"/>
    </source>
</evidence>
<dbReference type="AlphaFoldDB" id="A0A917CSK2"/>
<dbReference type="EMBL" id="BMEO01000007">
    <property type="protein sequence ID" value="GGF97472.1"/>
    <property type="molecule type" value="Genomic_DNA"/>
</dbReference>
<gene>
    <name evidence="1" type="ORF">GCM10011365_18620</name>
</gene>
<reference evidence="1" key="1">
    <citation type="journal article" date="2014" name="Int. J. Syst. Evol. Microbiol.">
        <title>Complete genome sequence of Corynebacterium casei LMG S-19264T (=DSM 44701T), isolated from a smear-ripened cheese.</title>
        <authorList>
            <consortium name="US DOE Joint Genome Institute (JGI-PGF)"/>
            <person name="Walter F."/>
            <person name="Albersmeier A."/>
            <person name="Kalinowski J."/>
            <person name="Ruckert C."/>
        </authorList>
    </citation>
    <scope>NUCLEOTIDE SEQUENCE</scope>
    <source>
        <strain evidence="1">CGMCC 1.12181</strain>
    </source>
</reference>
<sequence length="114" mass="13327">MTNNNKLQPREPEDIRSRLLKERGPIDYLEVQKFFAKGVILVVDAQLDLVDVAEKVHADDTACIEEWINDKLVIRAHDEHAKKWLDNNSRFEAVTMMPWVLVQEINQDNDEKTQ</sequence>
<proteinExistence type="predicted"/>
<evidence type="ECO:0000313" key="1">
    <source>
        <dbReference type="EMBL" id="GGF97472.1"/>
    </source>
</evidence>
<name>A0A917CSK2_9GAMM</name>
<dbReference type="RefSeq" id="WP_188365461.1">
    <property type="nucleotide sequence ID" value="NZ_BAABJF010000003.1"/>
</dbReference>
<protein>
    <recommendedName>
        <fullName evidence="3">DUF2288 domain-containing protein</fullName>
    </recommendedName>
</protein>
<dbReference type="Pfam" id="PF10052">
    <property type="entry name" value="DUF2288"/>
    <property type="match status" value="1"/>
</dbReference>
<organism evidence="1 2">
    <name type="scientific">Marinicella pacifica</name>
    <dbReference type="NCBI Taxonomy" id="1171543"/>
    <lineage>
        <taxon>Bacteria</taxon>
        <taxon>Pseudomonadati</taxon>
        <taxon>Pseudomonadota</taxon>
        <taxon>Gammaproteobacteria</taxon>
        <taxon>Lysobacterales</taxon>
        <taxon>Marinicellaceae</taxon>
        <taxon>Marinicella</taxon>
    </lineage>
</organism>
<reference evidence="1" key="2">
    <citation type="submission" date="2020-09" db="EMBL/GenBank/DDBJ databases">
        <authorList>
            <person name="Sun Q."/>
            <person name="Zhou Y."/>
        </authorList>
    </citation>
    <scope>NUCLEOTIDE SEQUENCE</scope>
    <source>
        <strain evidence="1">CGMCC 1.12181</strain>
    </source>
</reference>